<dbReference type="InterPro" id="IPR050587">
    <property type="entry name" value="GNT1/Glycosyltrans_8"/>
</dbReference>
<evidence type="ECO:0000256" key="13">
    <source>
        <dbReference type="ARBA" id="ARBA00057883"/>
    </source>
</evidence>
<evidence type="ECO:0000256" key="9">
    <source>
        <dbReference type="ARBA" id="ARBA00038162"/>
    </source>
</evidence>
<keyword evidence="8" id="KW-0464">Manganese</keyword>
<dbReference type="GO" id="GO:0008466">
    <property type="term" value="F:glycogenin glucosyltransferase activity"/>
    <property type="evidence" value="ECO:0007669"/>
    <property type="project" value="UniProtKB-EC"/>
</dbReference>
<dbReference type="FunFam" id="3.90.550.10:FF:000092">
    <property type="entry name" value="Glycogenin 2"/>
    <property type="match status" value="1"/>
</dbReference>
<evidence type="ECO:0000256" key="3">
    <source>
        <dbReference type="ARBA" id="ARBA00022490"/>
    </source>
</evidence>
<evidence type="ECO:0000256" key="11">
    <source>
        <dbReference type="ARBA" id="ARBA00050886"/>
    </source>
</evidence>
<dbReference type="GO" id="GO:0005737">
    <property type="term" value="C:cytoplasm"/>
    <property type="evidence" value="ECO:0007669"/>
    <property type="project" value="UniProtKB-SubCell"/>
</dbReference>
<organism evidence="14 15">
    <name type="scientific">Rhinopithecus roxellana</name>
    <name type="common">Golden snub-nosed monkey</name>
    <name type="synonym">Pygathrix roxellana</name>
    <dbReference type="NCBI Taxonomy" id="61622"/>
    <lineage>
        <taxon>Eukaryota</taxon>
        <taxon>Metazoa</taxon>
        <taxon>Chordata</taxon>
        <taxon>Craniata</taxon>
        <taxon>Vertebrata</taxon>
        <taxon>Euteleostomi</taxon>
        <taxon>Mammalia</taxon>
        <taxon>Eutheria</taxon>
        <taxon>Euarchontoglires</taxon>
        <taxon>Primates</taxon>
        <taxon>Haplorrhini</taxon>
        <taxon>Catarrhini</taxon>
        <taxon>Cercopithecidae</taxon>
        <taxon>Colobinae</taxon>
        <taxon>Rhinopithecus</taxon>
    </lineage>
</organism>
<dbReference type="GeneTree" id="ENSGT00940000154674"/>
<keyword evidence="5" id="KW-0479">Metal-binding</keyword>
<reference evidence="14" key="2">
    <citation type="submission" date="2025-09" db="UniProtKB">
        <authorList>
            <consortium name="Ensembl"/>
        </authorList>
    </citation>
    <scope>IDENTIFICATION</scope>
</reference>
<dbReference type="GO" id="GO:0046872">
    <property type="term" value="F:metal ion binding"/>
    <property type="evidence" value="ECO:0007669"/>
    <property type="project" value="UniProtKB-KW"/>
</dbReference>
<keyword evidence="4" id="KW-0808">Transferase</keyword>
<comment type="function">
    <text evidence="13">Self-glucosylating initiator of glycogen synthesis. It catalyzes the formation of a short alpha (1,4)-glucosyl chain covalently attached via a glucose 1-O-tyrosyl linkage to internal tyrosine residues and these chains act as primers for the elongation reaction catalyzed by glycogen synthase.</text>
</comment>
<comment type="similarity">
    <text evidence="9">Belongs to the glycosyltransferase 8 family. Glycogenin subfamily.</text>
</comment>
<name>A0A2K6PHN2_RHIRO</name>
<proteinExistence type="inferred from homology"/>
<comment type="subcellular location">
    <subcellularLocation>
        <location evidence="2">Cytoplasm</location>
    </subcellularLocation>
</comment>
<evidence type="ECO:0000256" key="8">
    <source>
        <dbReference type="ARBA" id="ARBA00023211"/>
    </source>
</evidence>
<evidence type="ECO:0000313" key="15">
    <source>
        <dbReference type="Proteomes" id="UP000233200"/>
    </source>
</evidence>
<evidence type="ECO:0000313" key="14">
    <source>
        <dbReference type="Ensembl" id="ENSRROP00000015974.1"/>
    </source>
</evidence>
<keyword evidence="15" id="KW-1185">Reference proteome</keyword>
<comment type="cofactor">
    <cofactor evidence="1">
        <name>Mn(2+)</name>
        <dbReference type="ChEBI" id="CHEBI:29035"/>
    </cofactor>
</comment>
<keyword evidence="6" id="KW-0320">Glycogen biosynthesis</keyword>
<dbReference type="SUPFAM" id="SSF53448">
    <property type="entry name" value="Nucleotide-diphospho-sugar transferases"/>
    <property type="match status" value="1"/>
</dbReference>
<sequence>MKDQAFATLTTNDAYTKGVLHRTTKRLVVLAIPQVSDSMRKVLETVFAEVIMVDKRPELAIMLTKLHCWLLTQYSKCISMDADTLVLGNIDDLFERELSAGPDPRWPDCFNSKVFIYQPSFHLASEQGSFDGGDQGLLNTVFFSWATTDIRKHLPFIYNLSSISIYSHLPAFKVFGVIKPWNYIYDPKTKSVKSDPEFLILWWNIFTNNVLPLLRQFGLVKDTCSYVNMEDVSGAISHLSVGEIPAMAQPFVSSEEQKEWWEQSQADYMGADSFDNIKRKLDTYLQ</sequence>
<evidence type="ECO:0000256" key="7">
    <source>
        <dbReference type="ARBA" id="ARBA00023180"/>
    </source>
</evidence>
<dbReference type="Proteomes" id="UP000233200">
    <property type="component" value="Unplaced"/>
</dbReference>
<evidence type="ECO:0000256" key="2">
    <source>
        <dbReference type="ARBA" id="ARBA00004496"/>
    </source>
</evidence>
<dbReference type="STRING" id="61622.ENSRROP00000015974"/>
<dbReference type="PANTHER" id="PTHR11183">
    <property type="entry name" value="GLYCOGENIN SUBFAMILY MEMBER"/>
    <property type="match status" value="1"/>
</dbReference>
<evidence type="ECO:0000256" key="6">
    <source>
        <dbReference type="ARBA" id="ARBA00023056"/>
    </source>
</evidence>
<evidence type="ECO:0000256" key="5">
    <source>
        <dbReference type="ARBA" id="ARBA00022723"/>
    </source>
</evidence>
<dbReference type="CDD" id="cd02537">
    <property type="entry name" value="GT8_Glycogenin"/>
    <property type="match status" value="1"/>
</dbReference>
<evidence type="ECO:0000256" key="10">
    <source>
        <dbReference type="ARBA" id="ARBA00038934"/>
    </source>
</evidence>
<keyword evidence="3" id="KW-0963">Cytoplasm</keyword>
<dbReference type="AlphaFoldDB" id="A0A2K6PHN2"/>
<dbReference type="OMA" id="FDXFGAN"/>
<keyword evidence="7" id="KW-0325">Glycoprotein</keyword>
<reference evidence="14" key="1">
    <citation type="submission" date="2025-08" db="UniProtKB">
        <authorList>
            <consortium name="Ensembl"/>
        </authorList>
    </citation>
    <scope>IDENTIFICATION</scope>
</reference>
<dbReference type="GO" id="GO:0005978">
    <property type="term" value="P:glycogen biosynthetic process"/>
    <property type="evidence" value="ECO:0007669"/>
    <property type="project" value="UniProtKB-KW"/>
</dbReference>
<dbReference type="Ensembl" id="ENSRROT00000040117.1">
    <property type="protein sequence ID" value="ENSRROP00000015974.1"/>
    <property type="gene ID" value="ENSRROG00000032133.1"/>
</dbReference>
<comment type="catalytic activity">
    <reaction evidence="11">
        <text>[1,4-alpha-D-glucosyl](n)-L-tyrosyl-[glycogenin] + UDP-alpha-D-glucose = [1,4-alpha-D-glucosyl](n+1)-L-tyrosyl-[glycogenin] + UDP + H(+)</text>
        <dbReference type="Rhea" id="RHEA:56560"/>
        <dbReference type="Rhea" id="RHEA-COMP:14606"/>
        <dbReference type="Rhea" id="RHEA-COMP:14607"/>
        <dbReference type="ChEBI" id="CHEBI:15378"/>
        <dbReference type="ChEBI" id="CHEBI:58223"/>
        <dbReference type="ChEBI" id="CHEBI:58885"/>
        <dbReference type="ChEBI" id="CHEBI:140574"/>
        <dbReference type="EC" id="2.4.1.186"/>
    </reaction>
</comment>
<comment type="catalytic activity">
    <reaction evidence="12">
        <text>L-tyrosyl-[glycogenin] + UDP-alpha-D-glucose = alpha-D-glucosyl-L-tyrosyl-[glycogenin] + UDP + H(+)</text>
        <dbReference type="Rhea" id="RHEA:23360"/>
        <dbReference type="Rhea" id="RHEA-COMP:14604"/>
        <dbReference type="Rhea" id="RHEA-COMP:14605"/>
        <dbReference type="ChEBI" id="CHEBI:15378"/>
        <dbReference type="ChEBI" id="CHEBI:46858"/>
        <dbReference type="ChEBI" id="CHEBI:58223"/>
        <dbReference type="ChEBI" id="CHEBI:58885"/>
        <dbReference type="ChEBI" id="CHEBI:140573"/>
        <dbReference type="EC" id="2.4.1.186"/>
    </reaction>
</comment>
<protein>
    <recommendedName>
        <fullName evidence="10">glycogenin glucosyltransferase</fullName>
        <ecNumber evidence="10">2.4.1.186</ecNumber>
    </recommendedName>
</protein>
<accession>A0A2K6PHN2</accession>
<evidence type="ECO:0000256" key="12">
    <source>
        <dbReference type="ARBA" id="ARBA00052293"/>
    </source>
</evidence>
<dbReference type="EC" id="2.4.1.186" evidence="10"/>
<dbReference type="InterPro" id="IPR029044">
    <property type="entry name" value="Nucleotide-diphossugar_trans"/>
</dbReference>
<evidence type="ECO:0000256" key="4">
    <source>
        <dbReference type="ARBA" id="ARBA00022679"/>
    </source>
</evidence>
<evidence type="ECO:0000256" key="1">
    <source>
        <dbReference type="ARBA" id="ARBA00001936"/>
    </source>
</evidence>
<dbReference type="Gene3D" id="3.90.550.10">
    <property type="entry name" value="Spore Coat Polysaccharide Biosynthesis Protein SpsA, Chain A"/>
    <property type="match status" value="1"/>
</dbReference>